<evidence type="ECO:0008006" key="3">
    <source>
        <dbReference type="Google" id="ProtNLM"/>
    </source>
</evidence>
<organism evidence="1 2">
    <name type="scientific">Symbiodinium microadriaticum</name>
    <name type="common">Dinoflagellate</name>
    <name type="synonym">Zooxanthella microadriatica</name>
    <dbReference type="NCBI Taxonomy" id="2951"/>
    <lineage>
        <taxon>Eukaryota</taxon>
        <taxon>Sar</taxon>
        <taxon>Alveolata</taxon>
        <taxon>Dinophyceae</taxon>
        <taxon>Suessiales</taxon>
        <taxon>Symbiodiniaceae</taxon>
        <taxon>Symbiodinium</taxon>
    </lineage>
</organism>
<accession>A0A1Q9DRW1</accession>
<reference evidence="1 2" key="1">
    <citation type="submission" date="2016-02" db="EMBL/GenBank/DDBJ databases">
        <title>Genome analysis of coral dinoflagellate symbionts highlights evolutionary adaptations to a symbiotic lifestyle.</title>
        <authorList>
            <person name="Aranda M."/>
            <person name="Li Y."/>
            <person name="Liew Y.J."/>
            <person name="Baumgarten S."/>
            <person name="Simakov O."/>
            <person name="Wilson M."/>
            <person name="Piel J."/>
            <person name="Ashoor H."/>
            <person name="Bougouffa S."/>
            <person name="Bajic V.B."/>
            <person name="Ryu T."/>
            <person name="Ravasi T."/>
            <person name="Bayer T."/>
            <person name="Micklem G."/>
            <person name="Kim H."/>
            <person name="Bhak J."/>
            <person name="Lajeunesse T.C."/>
            <person name="Voolstra C.R."/>
        </authorList>
    </citation>
    <scope>NUCLEOTIDE SEQUENCE [LARGE SCALE GENOMIC DNA]</scope>
    <source>
        <strain evidence="1 2">CCMP2467</strain>
    </source>
</reference>
<sequence>MLPIWSFMGGSKWRGGSAKRLRLSVCSSGSALLGARTCLVSTETGGGIAAMLGEVLRIGQAHRATCNTALNVRSSRSHLVMMLFLACRDMNGYLREAVEA</sequence>
<dbReference type="OrthoDB" id="436475at2759"/>
<name>A0A1Q9DRW1_SYMMI</name>
<dbReference type="EMBL" id="LSRX01000416">
    <property type="protein sequence ID" value="OLP97905.1"/>
    <property type="molecule type" value="Genomic_DNA"/>
</dbReference>
<comment type="caution">
    <text evidence="1">The sequence shown here is derived from an EMBL/GenBank/DDBJ whole genome shotgun (WGS) entry which is preliminary data.</text>
</comment>
<protein>
    <recommendedName>
        <fullName evidence="3">Kinesin motor domain-containing protein</fullName>
    </recommendedName>
</protein>
<proteinExistence type="predicted"/>
<dbReference type="Proteomes" id="UP000186817">
    <property type="component" value="Unassembled WGS sequence"/>
</dbReference>
<keyword evidence="2" id="KW-1185">Reference proteome</keyword>
<evidence type="ECO:0000313" key="1">
    <source>
        <dbReference type="EMBL" id="OLP97905.1"/>
    </source>
</evidence>
<dbReference type="AlphaFoldDB" id="A0A1Q9DRW1"/>
<dbReference type="Gene3D" id="3.40.850.10">
    <property type="entry name" value="Kinesin motor domain"/>
    <property type="match status" value="1"/>
</dbReference>
<gene>
    <name evidence="1" type="ORF">AK812_SmicGene19711</name>
</gene>
<evidence type="ECO:0000313" key="2">
    <source>
        <dbReference type="Proteomes" id="UP000186817"/>
    </source>
</evidence>
<dbReference type="InterPro" id="IPR036961">
    <property type="entry name" value="Kinesin_motor_dom_sf"/>
</dbReference>